<evidence type="ECO:0000313" key="2">
    <source>
        <dbReference type="Proteomes" id="UP000062043"/>
    </source>
</evidence>
<dbReference type="AlphaFoldDB" id="A0A0X1KIA8"/>
<organism evidence="1 2">
    <name type="scientific">Thermococcus guaymasensis DSM 11113</name>
    <dbReference type="NCBI Taxonomy" id="1432656"/>
    <lineage>
        <taxon>Archaea</taxon>
        <taxon>Methanobacteriati</taxon>
        <taxon>Methanobacteriota</taxon>
        <taxon>Thermococci</taxon>
        <taxon>Thermococcales</taxon>
        <taxon>Thermococcaceae</taxon>
        <taxon>Thermococcus</taxon>
    </lineage>
</organism>
<evidence type="ECO:0000313" key="1">
    <source>
        <dbReference type="EMBL" id="AJC71001.1"/>
    </source>
</evidence>
<reference evidence="1 2" key="1">
    <citation type="submission" date="2014-01" db="EMBL/GenBank/DDBJ databases">
        <title>Genome sequencing of Thermococcus guaymasensis.</title>
        <authorList>
            <person name="Zhang X."/>
            <person name="Alvare G."/>
            <person name="Fristensky B."/>
            <person name="Chen L."/>
            <person name="Suen T."/>
            <person name="Chen Q."/>
            <person name="Ma K."/>
        </authorList>
    </citation>
    <scope>NUCLEOTIDE SEQUENCE [LARGE SCALE GENOMIC DNA]</scope>
    <source>
        <strain evidence="1 2">DSM 11113</strain>
    </source>
</reference>
<accession>A0A0X1KIA8</accession>
<dbReference type="PATRIC" id="fig|1432656.3.peg.288"/>
<dbReference type="KEGG" id="tgy:X802_01460"/>
<dbReference type="STRING" id="1432656.X802_01460"/>
<dbReference type="EMBL" id="CP007140">
    <property type="protein sequence ID" value="AJC71001.1"/>
    <property type="molecule type" value="Genomic_DNA"/>
</dbReference>
<protein>
    <submittedName>
        <fullName evidence="1">Uncharacterized protein</fullName>
    </submittedName>
</protein>
<sequence length="37" mass="4166">MMKMKASALAFMLLAWGIILVWMSLAISKLIKAERKA</sequence>
<name>A0A0X1KIA8_9EURY</name>
<dbReference type="Proteomes" id="UP000062043">
    <property type="component" value="Chromosome"/>
</dbReference>
<keyword evidence="2" id="KW-1185">Reference proteome</keyword>
<proteinExistence type="predicted"/>
<gene>
    <name evidence="1" type="ORF">X802_01460</name>
</gene>